<dbReference type="EMBL" id="BJYT01000001">
    <property type="protein sequence ID" value="GEO08030.1"/>
    <property type="molecule type" value="Genomic_DNA"/>
</dbReference>
<evidence type="ECO:0000313" key="2">
    <source>
        <dbReference type="Proteomes" id="UP000321513"/>
    </source>
</evidence>
<sequence>MFSTAEMTLLSRNRTSMKYLLSSLIIIAFFLNSCEKDQNRKLLGGYFKYSINGKETIINDEVGINSNVFDCTFKGDSVLTINVSKIYEGAGFIVKSDSIKDGTYVLDNANKAYYTNPLDQKRYYTNDKFKGTLNIKKGTFEAKELLYTLEGTFNFQAVDTVTGKNFNVVNGSFLMERTTFH</sequence>
<evidence type="ECO:0000313" key="1">
    <source>
        <dbReference type="EMBL" id="GEO08030.1"/>
    </source>
</evidence>
<name>A0A512B7V1_9BACT</name>
<comment type="caution">
    <text evidence="1">The sequence shown here is derived from an EMBL/GenBank/DDBJ whole genome shotgun (WGS) entry which is preliminary data.</text>
</comment>
<gene>
    <name evidence="1" type="ORF">SAE01_05260</name>
</gene>
<organism evidence="1 2">
    <name type="scientific">Segetibacter aerophilus</name>
    <dbReference type="NCBI Taxonomy" id="670293"/>
    <lineage>
        <taxon>Bacteria</taxon>
        <taxon>Pseudomonadati</taxon>
        <taxon>Bacteroidota</taxon>
        <taxon>Chitinophagia</taxon>
        <taxon>Chitinophagales</taxon>
        <taxon>Chitinophagaceae</taxon>
        <taxon>Segetibacter</taxon>
    </lineage>
</organism>
<dbReference type="Pfam" id="PF19765">
    <property type="entry name" value="DUF6252"/>
    <property type="match status" value="1"/>
</dbReference>
<keyword evidence="2" id="KW-1185">Reference proteome</keyword>
<dbReference type="InterPro" id="IPR046219">
    <property type="entry name" value="DUF6252"/>
</dbReference>
<dbReference type="Proteomes" id="UP000321513">
    <property type="component" value="Unassembled WGS sequence"/>
</dbReference>
<protein>
    <submittedName>
        <fullName evidence="1">Uncharacterized protein</fullName>
    </submittedName>
</protein>
<proteinExistence type="predicted"/>
<dbReference type="AlphaFoldDB" id="A0A512B7V1"/>
<accession>A0A512B7V1</accession>
<reference evidence="1 2" key="1">
    <citation type="submission" date="2019-07" db="EMBL/GenBank/DDBJ databases">
        <title>Whole genome shotgun sequence of Segetibacter aerophilus NBRC 106135.</title>
        <authorList>
            <person name="Hosoyama A."/>
            <person name="Uohara A."/>
            <person name="Ohji S."/>
            <person name="Ichikawa N."/>
        </authorList>
    </citation>
    <scope>NUCLEOTIDE SEQUENCE [LARGE SCALE GENOMIC DNA]</scope>
    <source>
        <strain evidence="1 2">NBRC 106135</strain>
    </source>
</reference>